<reference evidence="9 10" key="1">
    <citation type="journal article" date="2023" name="Hortic Res">
        <title>Pangenome of water caltrop reveals structural variations and asymmetric subgenome divergence after allopolyploidization.</title>
        <authorList>
            <person name="Zhang X."/>
            <person name="Chen Y."/>
            <person name="Wang L."/>
            <person name="Yuan Y."/>
            <person name="Fang M."/>
            <person name="Shi L."/>
            <person name="Lu R."/>
            <person name="Comes H.P."/>
            <person name="Ma Y."/>
            <person name="Chen Y."/>
            <person name="Huang G."/>
            <person name="Zhou Y."/>
            <person name="Zheng Z."/>
            <person name="Qiu Y."/>
        </authorList>
    </citation>
    <scope>NUCLEOTIDE SEQUENCE [LARGE SCALE GENOMIC DNA]</scope>
    <source>
        <strain evidence="9">F231</strain>
    </source>
</reference>
<dbReference type="AlphaFoldDB" id="A0AAN7R0X9"/>
<dbReference type="InterPro" id="IPR021109">
    <property type="entry name" value="Peptidase_aspartic_dom_sf"/>
</dbReference>
<dbReference type="GO" id="GO:0005576">
    <property type="term" value="C:extracellular region"/>
    <property type="evidence" value="ECO:0007669"/>
    <property type="project" value="TreeGrafter"/>
</dbReference>
<keyword evidence="3 7" id="KW-0064">Aspartyl protease</keyword>
<dbReference type="PRINTS" id="PR00792">
    <property type="entry name" value="PEPSIN"/>
</dbReference>
<keyword evidence="4 7" id="KW-0378">Hydrolase</keyword>
<dbReference type="Proteomes" id="UP001346149">
    <property type="component" value="Unassembled WGS sequence"/>
</dbReference>
<name>A0AAN7R0X9_TRANT</name>
<dbReference type="EMBL" id="JAXQNO010000011">
    <property type="protein sequence ID" value="KAK4787969.1"/>
    <property type="molecule type" value="Genomic_DNA"/>
</dbReference>
<evidence type="ECO:0000259" key="8">
    <source>
        <dbReference type="PROSITE" id="PS51767"/>
    </source>
</evidence>
<evidence type="ECO:0000313" key="10">
    <source>
        <dbReference type="Proteomes" id="UP001346149"/>
    </source>
</evidence>
<dbReference type="Gene3D" id="2.40.70.10">
    <property type="entry name" value="Acid Proteases"/>
    <property type="match status" value="2"/>
</dbReference>
<dbReference type="PROSITE" id="PS00141">
    <property type="entry name" value="ASP_PROTEASE"/>
    <property type="match status" value="1"/>
</dbReference>
<dbReference type="GO" id="GO:0004190">
    <property type="term" value="F:aspartic-type endopeptidase activity"/>
    <property type="evidence" value="ECO:0007669"/>
    <property type="project" value="UniProtKB-KW"/>
</dbReference>
<sequence>MVMSAASSSSSSSSFFILYFFFFFFFFLLTAPVLSRQSKHVKDSFSFSFPLTAVPIARTRRNFSASASLAAAGIGHPASRAVEKTPLKYSSVALTVSLPVGTPPQVQEMVLDTGSQLSWVKCHQQLSPRPPSTTFDPSLSSSFSAVPCNHPVCKPRVPDYTIPTTCDQNRLCHYSYFYADGTLAEGNLVSERLTFTGTSQSTPPLVLGCATSTADDKGILGLNLGRLSFPSQAKLSKFSYCVPARTAAGSVPAGPSPTGSFVLGANPNSASFRYVSLMTFSHSQTKPNLDPLAYTVPMQGIRIGAKWLDIPPSAFTPDAGGSGQTMIDSGSELTYLVDEAYSKVKEEIVRLVGPKMKKGYSYSNGEVDMCFDQKTTAEVSRLIGGMAFVFRNGVEISVPNDRVLAKVERGVHCLAIGMSNMLGAASNIIGNFHQQSMWVEFDLVNRRVGLGKADCNRA</sequence>
<feature type="domain" description="Peptidase A1" evidence="8">
    <location>
        <begin position="94"/>
        <end position="451"/>
    </location>
</feature>
<dbReference type="InterPro" id="IPR032799">
    <property type="entry name" value="TAXi_C"/>
</dbReference>
<proteinExistence type="inferred from homology"/>
<dbReference type="InterPro" id="IPR034161">
    <property type="entry name" value="Pepsin-like_plant"/>
</dbReference>
<evidence type="ECO:0000256" key="3">
    <source>
        <dbReference type="ARBA" id="ARBA00022750"/>
    </source>
</evidence>
<evidence type="ECO:0000313" key="9">
    <source>
        <dbReference type="EMBL" id="KAK4787969.1"/>
    </source>
</evidence>
<evidence type="ECO:0000256" key="6">
    <source>
        <dbReference type="PIRSR" id="PIRSR601461-1"/>
    </source>
</evidence>
<feature type="active site" evidence="6">
    <location>
        <position position="328"/>
    </location>
</feature>
<dbReference type="InterPro" id="IPR033121">
    <property type="entry name" value="PEPTIDASE_A1"/>
</dbReference>
<keyword evidence="5" id="KW-0325">Glycoprotein</keyword>
<dbReference type="PANTHER" id="PTHR47967:SF31">
    <property type="entry name" value="ASPARTYL PROTEASE FAMILY PROTEIN"/>
    <property type="match status" value="1"/>
</dbReference>
<dbReference type="Pfam" id="PF14543">
    <property type="entry name" value="TAXi_N"/>
    <property type="match status" value="1"/>
</dbReference>
<dbReference type="CDD" id="cd05476">
    <property type="entry name" value="pepsin_A_like_plant"/>
    <property type="match status" value="1"/>
</dbReference>
<dbReference type="PROSITE" id="PS51767">
    <property type="entry name" value="PEPTIDASE_A1"/>
    <property type="match status" value="1"/>
</dbReference>
<dbReference type="Pfam" id="PF14541">
    <property type="entry name" value="TAXi_C"/>
    <property type="match status" value="1"/>
</dbReference>
<dbReference type="InterPro" id="IPR001969">
    <property type="entry name" value="Aspartic_peptidase_AS"/>
</dbReference>
<dbReference type="PANTHER" id="PTHR47967">
    <property type="entry name" value="OS07G0603500 PROTEIN-RELATED"/>
    <property type="match status" value="1"/>
</dbReference>
<comment type="similarity">
    <text evidence="1 7">Belongs to the peptidase A1 family.</text>
</comment>
<organism evidence="9 10">
    <name type="scientific">Trapa natans</name>
    <name type="common">Water chestnut</name>
    <dbReference type="NCBI Taxonomy" id="22666"/>
    <lineage>
        <taxon>Eukaryota</taxon>
        <taxon>Viridiplantae</taxon>
        <taxon>Streptophyta</taxon>
        <taxon>Embryophyta</taxon>
        <taxon>Tracheophyta</taxon>
        <taxon>Spermatophyta</taxon>
        <taxon>Magnoliopsida</taxon>
        <taxon>eudicotyledons</taxon>
        <taxon>Gunneridae</taxon>
        <taxon>Pentapetalae</taxon>
        <taxon>rosids</taxon>
        <taxon>malvids</taxon>
        <taxon>Myrtales</taxon>
        <taxon>Lythraceae</taxon>
        <taxon>Trapa</taxon>
    </lineage>
</organism>
<protein>
    <recommendedName>
        <fullName evidence="8">Peptidase A1 domain-containing protein</fullName>
    </recommendedName>
</protein>
<keyword evidence="2 7" id="KW-0645">Protease</keyword>
<evidence type="ECO:0000256" key="4">
    <source>
        <dbReference type="ARBA" id="ARBA00022801"/>
    </source>
</evidence>
<dbReference type="InterPro" id="IPR051708">
    <property type="entry name" value="Plant_Aspart_Prot_A1"/>
</dbReference>
<gene>
    <name evidence="9" type="ORF">SAY86_019288</name>
</gene>
<dbReference type="GO" id="GO:0006508">
    <property type="term" value="P:proteolysis"/>
    <property type="evidence" value="ECO:0007669"/>
    <property type="project" value="UniProtKB-KW"/>
</dbReference>
<feature type="active site" evidence="6">
    <location>
        <position position="112"/>
    </location>
</feature>
<dbReference type="InterPro" id="IPR001461">
    <property type="entry name" value="Aspartic_peptidase_A1"/>
</dbReference>
<evidence type="ECO:0000256" key="1">
    <source>
        <dbReference type="ARBA" id="ARBA00007447"/>
    </source>
</evidence>
<evidence type="ECO:0000256" key="7">
    <source>
        <dbReference type="RuleBase" id="RU000454"/>
    </source>
</evidence>
<evidence type="ECO:0000256" key="2">
    <source>
        <dbReference type="ARBA" id="ARBA00022670"/>
    </source>
</evidence>
<accession>A0AAN7R0X9</accession>
<keyword evidence="10" id="KW-1185">Reference proteome</keyword>
<comment type="caution">
    <text evidence="9">The sequence shown here is derived from an EMBL/GenBank/DDBJ whole genome shotgun (WGS) entry which is preliminary data.</text>
</comment>
<dbReference type="SUPFAM" id="SSF50630">
    <property type="entry name" value="Acid proteases"/>
    <property type="match status" value="1"/>
</dbReference>
<evidence type="ECO:0000256" key="5">
    <source>
        <dbReference type="ARBA" id="ARBA00023180"/>
    </source>
</evidence>
<dbReference type="InterPro" id="IPR032861">
    <property type="entry name" value="TAXi_N"/>
</dbReference>